<sequence length="144" mass="16081">MSPSYQAAYPGQQFGKGKGFHQIIVGPQFQPLDPVLNLVARGQEQHRHFNPGAAHTFEHLPAIETGKHHIQDQQVVVANLCEFQPLPSIASQIRNEARLGEALLQVITCFGFVFDDEYFHGWGVRADASILPQLTHCVERITDL</sequence>
<name>A0A645JPN1_9ZZZZ</name>
<gene>
    <name evidence="1" type="ORF">SDC9_209271</name>
</gene>
<comment type="caution">
    <text evidence="1">The sequence shown here is derived from an EMBL/GenBank/DDBJ whole genome shotgun (WGS) entry which is preliminary data.</text>
</comment>
<proteinExistence type="predicted"/>
<dbReference type="EMBL" id="VSSQ01138264">
    <property type="protein sequence ID" value="MPN61533.1"/>
    <property type="molecule type" value="Genomic_DNA"/>
</dbReference>
<reference evidence="1" key="1">
    <citation type="submission" date="2019-08" db="EMBL/GenBank/DDBJ databases">
        <authorList>
            <person name="Kucharzyk K."/>
            <person name="Murdoch R.W."/>
            <person name="Higgins S."/>
            <person name="Loffler F."/>
        </authorList>
    </citation>
    <scope>NUCLEOTIDE SEQUENCE</scope>
</reference>
<organism evidence="1">
    <name type="scientific">bioreactor metagenome</name>
    <dbReference type="NCBI Taxonomy" id="1076179"/>
    <lineage>
        <taxon>unclassified sequences</taxon>
        <taxon>metagenomes</taxon>
        <taxon>ecological metagenomes</taxon>
    </lineage>
</organism>
<evidence type="ECO:0000313" key="1">
    <source>
        <dbReference type="EMBL" id="MPN61533.1"/>
    </source>
</evidence>
<dbReference type="AlphaFoldDB" id="A0A645JPN1"/>
<accession>A0A645JPN1</accession>
<protein>
    <submittedName>
        <fullName evidence="1">Uncharacterized protein</fullName>
    </submittedName>
</protein>